<dbReference type="Proteomes" id="UP001179952">
    <property type="component" value="Unassembled WGS sequence"/>
</dbReference>
<keyword evidence="1" id="KW-0812">Transmembrane</keyword>
<sequence>MGNIISPTSTTTVKTIANINTNALTLFTGVMAMLPMRNLDSPTKKLLFLSFLVSYLLMHVFALTIKVISEVEHALPSTCFILFLVLSELVLAVVALAIRMALFIFE</sequence>
<keyword evidence="1" id="KW-0472">Membrane</keyword>
<reference evidence="2" key="1">
    <citation type="journal article" date="2023" name="Nat. Commun.">
        <title>Diploid and tetraploid genomes of Acorus and the evolution of monocots.</title>
        <authorList>
            <person name="Ma L."/>
            <person name="Liu K.W."/>
            <person name="Li Z."/>
            <person name="Hsiao Y.Y."/>
            <person name="Qi Y."/>
            <person name="Fu T."/>
            <person name="Tang G.D."/>
            <person name="Zhang D."/>
            <person name="Sun W.H."/>
            <person name="Liu D.K."/>
            <person name="Li Y."/>
            <person name="Chen G.Z."/>
            <person name="Liu X.D."/>
            <person name="Liao X.Y."/>
            <person name="Jiang Y.T."/>
            <person name="Yu X."/>
            <person name="Hao Y."/>
            <person name="Huang J."/>
            <person name="Zhao X.W."/>
            <person name="Ke S."/>
            <person name="Chen Y.Y."/>
            <person name="Wu W.L."/>
            <person name="Hsu J.L."/>
            <person name="Lin Y.F."/>
            <person name="Huang M.D."/>
            <person name="Li C.Y."/>
            <person name="Huang L."/>
            <person name="Wang Z.W."/>
            <person name="Zhao X."/>
            <person name="Zhong W.Y."/>
            <person name="Peng D.H."/>
            <person name="Ahmad S."/>
            <person name="Lan S."/>
            <person name="Zhang J.S."/>
            <person name="Tsai W.C."/>
            <person name="Van de Peer Y."/>
            <person name="Liu Z.J."/>
        </authorList>
    </citation>
    <scope>NUCLEOTIDE SEQUENCE</scope>
    <source>
        <strain evidence="2">SCP</strain>
    </source>
</reference>
<comment type="caution">
    <text evidence="2">The sequence shown here is derived from an EMBL/GenBank/DDBJ whole genome shotgun (WGS) entry which is preliminary data.</text>
</comment>
<keyword evidence="3" id="KW-1185">Reference proteome</keyword>
<gene>
    <name evidence="2" type="ORF">QJS04_geneDACA014929</name>
</gene>
<feature type="transmembrane region" description="Helical" evidence="1">
    <location>
        <begin position="16"/>
        <end position="34"/>
    </location>
</feature>
<feature type="transmembrane region" description="Helical" evidence="1">
    <location>
        <begin position="46"/>
        <end position="68"/>
    </location>
</feature>
<keyword evidence="1" id="KW-1133">Transmembrane helix</keyword>
<evidence type="ECO:0000313" key="3">
    <source>
        <dbReference type="Proteomes" id="UP001179952"/>
    </source>
</evidence>
<dbReference type="EMBL" id="JAUJYN010000001">
    <property type="protein sequence ID" value="KAK1281080.1"/>
    <property type="molecule type" value="Genomic_DNA"/>
</dbReference>
<name>A0AAV9BWC2_ACOGR</name>
<evidence type="ECO:0000313" key="2">
    <source>
        <dbReference type="EMBL" id="KAK1281080.1"/>
    </source>
</evidence>
<feature type="transmembrane region" description="Helical" evidence="1">
    <location>
        <begin position="80"/>
        <end position="105"/>
    </location>
</feature>
<organism evidence="2 3">
    <name type="scientific">Acorus gramineus</name>
    <name type="common">Dwarf sweet flag</name>
    <dbReference type="NCBI Taxonomy" id="55184"/>
    <lineage>
        <taxon>Eukaryota</taxon>
        <taxon>Viridiplantae</taxon>
        <taxon>Streptophyta</taxon>
        <taxon>Embryophyta</taxon>
        <taxon>Tracheophyta</taxon>
        <taxon>Spermatophyta</taxon>
        <taxon>Magnoliopsida</taxon>
        <taxon>Liliopsida</taxon>
        <taxon>Acoraceae</taxon>
        <taxon>Acorus</taxon>
    </lineage>
</organism>
<dbReference type="AlphaFoldDB" id="A0AAV9BWC2"/>
<proteinExistence type="predicted"/>
<evidence type="ECO:0008006" key="4">
    <source>
        <dbReference type="Google" id="ProtNLM"/>
    </source>
</evidence>
<evidence type="ECO:0000256" key="1">
    <source>
        <dbReference type="SAM" id="Phobius"/>
    </source>
</evidence>
<protein>
    <recommendedName>
        <fullName evidence="4">NADH dehydrogenase subunit 4L</fullName>
    </recommendedName>
</protein>
<accession>A0AAV9BWC2</accession>
<reference evidence="2" key="2">
    <citation type="submission" date="2023-06" db="EMBL/GenBank/DDBJ databases">
        <authorList>
            <person name="Ma L."/>
            <person name="Liu K.-W."/>
            <person name="Li Z."/>
            <person name="Hsiao Y.-Y."/>
            <person name="Qi Y."/>
            <person name="Fu T."/>
            <person name="Tang G."/>
            <person name="Zhang D."/>
            <person name="Sun W.-H."/>
            <person name="Liu D.-K."/>
            <person name="Li Y."/>
            <person name="Chen G.-Z."/>
            <person name="Liu X.-D."/>
            <person name="Liao X.-Y."/>
            <person name="Jiang Y.-T."/>
            <person name="Yu X."/>
            <person name="Hao Y."/>
            <person name="Huang J."/>
            <person name="Zhao X.-W."/>
            <person name="Ke S."/>
            <person name="Chen Y.-Y."/>
            <person name="Wu W.-L."/>
            <person name="Hsu J.-L."/>
            <person name="Lin Y.-F."/>
            <person name="Huang M.-D."/>
            <person name="Li C.-Y."/>
            <person name="Huang L."/>
            <person name="Wang Z.-W."/>
            <person name="Zhao X."/>
            <person name="Zhong W.-Y."/>
            <person name="Peng D.-H."/>
            <person name="Ahmad S."/>
            <person name="Lan S."/>
            <person name="Zhang J.-S."/>
            <person name="Tsai W.-C."/>
            <person name="Van De Peer Y."/>
            <person name="Liu Z.-J."/>
        </authorList>
    </citation>
    <scope>NUCLEOTIDE SEQUENCE</scope>
    <source>
        <strain evidence="2">SCP</strain>
        <tissue evidence="2">Leaves</tissue>
    </source>
</reference>